<dbReference type="RefSeq" id="WP_083512392.1">
    <property type="nucleotide sequence ID" value="NZ_CP011131.1"/>
</dbReference>
<feature type="region of interest" description="Disordered" evidence="1">
    <location>
        <begin position="210"/>
        <end position="232"/>
    </location>
</feature>
<gene>
    <name evidence="3" type="ORF">MOV92_08470</name>
</gene>
<dbReference type="EMBL" id="CP093547">
    <property type="protein sequence ID" value="UNP31258.1"/>
    <property type="molecule type" value="Genomic_DNA"/>
</dbReference>
<name>A0ABY3XHY4_9GAMM</name>
<organism evidence="3 4">
    <name type="scientific">Lysobacter gummosus</name>
    <dbReference type="NCBI Taxonomy" id="262324"/>
    <lineage>
        <taxon>Bacteria</taxon>
        <taxon>Pseudomonadati</taxon>
        <taxon>Pseudomonadota</taxon>
        <taxon>Gammaproteobacteria</taxon>
        <taxon>Lysobacterales</taxon>
        <taxon>Lysobacteraceae</taxon>
        <taxon>Lysobacter</taxon>
    </lineage>
</organism>
<feature type="domain" description="Anti-sigma K factor RskA C-terminal" evidence="2">
    <location>
        <begin position="119"/>
        <end position="224"/>
    </location>
</feature>
<dbReference type="Proteomes" id="UP000829194">
    <property type="component" value="Chromosome"/>
</dbReference>
<evidence type="ECO:0000256" key="1">
    <source>
        <dbReference type="SAM" id="MobiDB-lite"/>
    </source>
</evidence>
<protein>
    <submittedName>
        <fullName evidence="3">Anti-sigma factor</fullName>
    </submittedName>
</protein>
<dbReference type="InterPro" id="IPR018764">
    <property type="entry name" value="RskA_C"/>
</dbReference>
<proteinExistence type="predicted"/>
<feature type="region of interest" description="Disordered" evidence="1">
    <location>
        <begin position="99"/>
        <end position="143"/>
    </location>
</feature>
<evidence type="ECO:0000313" key="3">
    <source>
        <dbReference type="EMBL" id="UNP31258.1"/>
    </source>
</evidence>
<feature type="compositionally biased region" description="Low complexity" evidence="1">
    <location>
        <begin position="100"/>
        <end position="118"/>
    </location>
</feature>
<feature type="compositionally biased region" description="Pro residues" evidence="1">
    <location>
        <begin position="46"/>
        <end position="55"/>
    </location>
</feature>
<feature type="compositionally biased region" description="Basic residues" evidence="1">
    <location>
        <begin position="58"/>
        <end position="67"/>
    </location>
</feature>
<evidence type="ECO:0000259" key="2">
    <source>
        <dbReference type="Pfam" id="PF10099"/>
    </source>
</evidence>
<reference evidence="3 4" key="1">
    <citation type="submission" date="2022-03" db="EMBL/GenBank/DDBJ databases">
        <title>Complete genome sequence of Lysobacter capsici VKM B-2533 and Lysobacter gummosus 10.1.1, promising sources of lytic agents.</title>
        <authorList>
            <person name="Tarlachkov S.V."/>
            <person name="Kudryakova I.V."/>
            <person name="Afoshin A.S."/>
            <person name="Leontyevskaya E.A."/>
            <person name="Leontyevskaya N.V."/>
        </authorList>
    </citation>
    <scope>NUCLEOTIDE SEQUENCE [LARGE SCALE GENOMIC DNA]</scope>
    <source>
        <strain evidence="3 4">10.1.1</strain>
    </source>
</reference>
<feature type="region of interest" description="Disordered" evidence="1">
    <location>
        <begin position="1"/>
        <end position="85"/>
    </location>
</feature>
<evidence type="ECO:0000313" key="4">
    <source>
        <dbReference type="Proteomes" id="UP000829194"/>
    </source>
</evidence>
<feature type="compositionally biased region" description="Basic residues" evidence="1">
    <location>
        <begin position="129"/>
        <end position="139"/>
    </location>
</feature>
<dbReference type="Pfam" id="PF10099">
    <property type="entry name" value="RskA_C"/>
    <property type="match status" value="1"/>
</dbReference>
<sequence length="232" mass="23612">MQAVFDSPGPIAPARDPYRPPCAAGDIAWGRAANVRGSRANTAQPEPAPPGPTPQPRRGSRRWKARHLASCGTASASGAPPPRWPRLWPWSRSVLRPRAGADTAAAGAATAGATAAGGSRADPSGHAPGARRRQHRLAGHGRSAPVQVLMVPVPAPADAQGRIAELWLIPQGEAPHSLGLVSTQVAHSVPVPADLLAKLVTSATLAISLEPPSGVPHSAPTGPIVAKGGLSL</sequence>
<keyword evidence="4" id="KW-1185">Reference proteome</keyword>
<accession>A0ABY3XHY4</accession>